<keyword evidence="7" id="KW-1133">Transmembrane helix</keyword>
<comment type="subcellular location">
    <subcellularLocation>
        <location evidence="1 9">Cell inner membrane</location>
        <topology evidence="1 9">Single-pass membrane protein</topology>
    </subcellularLocation>
</comment>
<evidence type="ECO:0000256" key="8">
    <source>
        <dbReference type="ARBA" id="ARBA00023136"/>
    </source>
</evidence>
<name>A0A4R6EC72_9RHOO</name>
<dbReference type="RefSeq" id="WP_133588929.1">
    <property type="nucleotide sequence ID" value="NZ_SNVV01000003.1"/>
</dbReference>
<comment type="caution">
    <text evidence="11">The sequence shown here is derived from an EMBL/GenBank/DDBJ whole genome shotgun (WGS) entry which is preliminary data.</text>
</comment>
<evidence type="ECO:0000256" key="5">
    <source>
        <dbReference type="ARBA" id="ARBA00022519"/>
    </source>
</evidence>
<evidence type="ECO:0000256" key="2">
    <source>
        <dbReference type="ARBA" id="ARBA00008358"/>
    </source>
</evidence>
<dbReference type="Proteomes" id="UP000295129">
    <property type="component" value="Unassembled WGS sequence"/>
</dbReference>
<dbReference type="NCBIfam" id="TIGR01707">
    <property type="entry name" value="gspI"/>
    <property type="match status" value="1"/>
</dbReference>
<dbReference type="InterPro" id="IPR010052">
    <property type="entry name" value="T2SS_protein-GspI"/>
</dbReference>
<organism evidence="11 12">
    <name type="scientific">Azoarcus indigens</name>
    <dbReference type="NCBI Taxonomy" id="29545"/>
    <lineage>
        <taxon>Bacteria</taxon>
        <taxon>Pseudomonadati</taxon>
        <taxon>Pseudomonadota</taxon>
        <taxon>Betaproteobacteria</taxon>
        <taxon>Rhodocyclales</taxon>
        <taxon>Zoogloeaceae</taxon>
        <taxon>Azoarcus</taxon>
    </lineage>
</organism>
<keyword evidence="3" id="KW-1003">Cell membrane</keyword>
<keyword evidence="12" id="KW-1185">Reference proteome</keyword>
<dbReference type="InterPro" id="IPR012902">
    <property type="entry name" value="N_methyl_site"/>
</dbReference>
<feature type="domain" description="Type II secretion system protein GspI C-terminal" evidence="10">
    <location>
        <begin position="42"/>
        <end position="117"/>
    </location>
</feature>
<keyword evidence="4 9" id="KW-0488">Methylation</keyword>
<evidence type="ECO:0000256" key="7">
    <source>
        <dbReference type="ARBA" id="ARBA00022989"/>
    </source>
</evidence>
<dbReference type="OrthoDB" id="5296572at2"/>
<proteinExistence type="inferred from homology"/>
<comment type="PTM">
    <text evidence="9">Cleaved by prepilin peptidase.</text>
</comment>
<evidence type="ECO:0000256" key="3">
    <source>
        <dbReference type="ARBA" id="ARBA00022475"/>
    </source>
</evidence>
<keyword evidence="6" id="KW-0812">Transmembrane</keyword>
<dbReference type="Pfam" id="PF02501">
    <property type="entry name" value="T2SSI"/>
    <property type="match status" value="1"/>
</dbReference>
<dbReference type="Gene3D" id="3.30.1300.30">
    <property type="entry name" value="GSPII I/J protein-like"/>
    <property type="match status" value="1"/>
</dbReference>
<evidence type="ECO:0000256" key="4">
    <source>
        <dbReference type="ARBA" id="ARBA00022481"/>
    </source>
</evidence>
<keyword evidence="8" id="KW-0472">Membrane</keyword>
<dbReference type="GO" id="GO:0015628">
    <property type="term" value="P:protein secretion by the type II secretion system"/>
    <property type="evidence" value="ECO:0007669"/>
    <property type="project" value="UniProtKB-UniRule"/>
</dbReference>
<evidence type="ECO:0000313" key="11">
    <source>
        <dbReference type="EMBL" id="TDN55746.1"/>
    </source>
</evidence>
<comment type="function">
    <text evidence="9">Component of the type II secretion system required for the energy-dependent secretion of extracellular factors such as proteases and toxins from the periplasm.</text>
</comment>
<evidence type="ECO:0000259" key="10">
    <source>
        <dbReference type="Pfam" id="PF02501"/>
    </source>
</evidence>
<dbReference type="Pfam" id="PF07963">
    <property type="entry name" value="N_methyl"/>
    <property type="match status" value="1"/>
</dbReference>
<evidence type="ECO:0000256" key="6">
    <source>
        <dbReference type="ARBA" id="ARBA00022692"/>
    </source>
</evidence>
<dbReference type="PANTHER" id="PTHR38779:SF2">
    <property type="entry name" value="TYPE II SECRETION SYSTEM PROTEIN I-RELATED"/>
    <property type="match status" value="1"/>
</dbReference>
<protein>
    <recommendedName>
        <fullName evidence="9">Type II secretion system protein I</fullName>
        <shortName evidence="9">T2SS minor pseudopilin I</shortName>
    </recommendedName>
</protein>
<comment type="similarity">
    <text evidence="2 9">Belongs to the GSP I family.</text>
</comment>
<keyword evidence="5 9" id="KW-0997">Cell inner membrane</keyword>
<sequence>MRTRGGSGFTLIEVLIALAIASVALAAFMRLTGLTTSNLGLLEQQTLAMLSAENALAELQLRRPLPAPGNYSERCPQAGLRLVCSLRIAPAVQGMREVGVEVRLEAGGGRYLAALQTRLVDDRQ</sequence>
<evidence type="ECO:0000313" key="12">
    <source>
        <dbReference type="Proteomes" id="UP000295129"/>
    </source>
</evidence>
<dbReference type="InterPro" id="IPR045584">
    <property type="entry name" value="Pilin-like"/>
</dbReference>
<comment type="subunit">
    <text evidence="9">Type II secretion is composed of four main components: the outer membrane complex, the inner membrane complex, the cytoplasmic secretion ATPase and the periplasm-spanning pseudopilus.</text>
</comment>
<dbReference type="GO" id="GO:0005886">
    <property type="term" value="C:plasma membrane"/>
    <property type="evidence" value="ECO:0007669"/>
    <property type="project" value="UniProtKB-SubCell"/>
</dbReference>
<evidence type="ECO:0000256" key="9">
    <source>
        <dbReference type="RuleBase" id="RU368030"/>
    </source>
</evidence>
<accession>A0A4R6EC72</accession>
<dbReference type="EMBL" id="SNVV01000003">
    <property type="protein sequence ID" value="TDN55746.1"/>
    <property type="molecule type" value="Genomic_DNA"/>
</dbReference>
<evidence type="ECO:0000256" key="1">
    <source>
        <dbReference type="ARBA" id="ARBA00004377"/>
    </source>
</evidence>
<dbReference type="InterPro" id="IPR003413">
    <property type="entry name" value="T2SS_GspI_C"/>
</dbReference>
<dbReference type="SUPFAM" id="SSF54523">
    <property type="entry name" value="Pili subunits"/>
    <property type="match status" value="1"/>
</dbReference>
<reference evidence="11 12" key="1">
    <citation type="submission" date="2019-03" db="EMBL/GenBank/DDBJ databases">
        <title>Genomic Encyclopedia of Type Strains, Phase IV (KMG-IV): sequencing the most valuable type-strain genomes for metagenomic binning, comparative biology and taxonomic classification.</title>
        <authorList>
            <person name="Goeker M."/>
        </authorList>
    </citation>
    <scope>NUCLEOTIDE SEQUENCE [LARGE SCALE GENOMIC DNA]</scope>
    <source>
        <strain evidence="11 12">DSM 12121</strain>
    </source>
</reference>
<dbReference type="NCBIfam" id="TIGR02532">
    <property type="entry name" value="IV_pilin_GFxxxE"/>
    <property type="match status" value="1"/>
</dbReference>
<dbReference type="PROSITE" id="PS00409">
    <property type="entry name" value="PROKAR_NTER_METHYL"/>
    <property type="match status" value="1"/>
</dbReference>
<dbReference type="AlphaFoldDB" id="A0A4R6EC72"/>
<dbReference type="PANTHER" id="PTHR38779">
    <property type="entry name" value="TYPE II SECRETION SYSTEM PROTEIN I-RELATED"/>
    <property type="match status" value="1"/>
</dbReference>
<gene>
    <name evidence="11" type="ORF">C7389_10378</name>
</gene>
<dbReference type="GO" id="GO:0015627">
    <property type="term" value="C:type II protein secretion system complex"/>
    <property type="evidence" value="ECO:0007669"/>
    <property type="project" value="UniProtKB-UniRule"/>
</dbReference>